<dbReference type="AlphaFoldDB" id="A0AAV9RLV8"/>
<gene>
    <name evidence="1" type="ORF">CRENBAI_022348</name>
</gene>
<sequence length="115" mass="13055">MSSCLAFNANLLNWHTAWLSESRRNTAPQLLSHCKERVRATLRRATSSREGKTTVRPMEDKGVYPKVTYVTTPNKSLKPDGSLLLRQWTQWSGAFNPGPSKAQSNKESCIYFRPL</sequence>
<comment type="caution">
    <text evidence="1">The sequence shown here is derived from an EMBL/GenBank/DDBJ whole genome shotgun (WGS) entry which is preliminary data.</text>
</comment>
<organism evidence="1 2">
    <name type="scientific">Crenichthys baileyi</name>
    <name type="common">White River springfish</name>
    <dbReference type="NCBI Taxonomy" id="28760"/>
    <lineage>
        <taxon>Eukaryota</taxon>
        <taxon>Metazoa</taxon>
        <taxon>Chordata</taxon>
        <taxon>Craniata</taxon>
        <taxon>Vertebrata</taxon>
        <taxon>Euteleostomi</taxon>
        <taxon>Actinopterygii</taxon>
        <taxon>Neopterygii</taxon>
        <taxon>Teleostei</taxon>
        <taxon>Neoteleostei</taxon>
        <taxon>Acanthomorphata</taxon>
        <taxon>Ovalentaria</taxon>
        <taxon>Atherinomorphae</taxon>
        <taxon>Cyprinodontiformes</taxon>
        <taxon>Goodeidae</taxon>
        <taxon>Crenichthys</taxon>
    </lineage>
</organism>
<proteinExistence type="predicted"/>
<evidence type="ECO:0000313" key="1">
    <source>
        <dbReference type="EMBL" id="KAK5609977.1"/>
    </source>
</evidence>
<dbReference type="EMBL" id="JAHHUM010001730">
    <property type="protein sequence ID" value="KAK5609977.1"/>
    <property type="molecule type" value="Genomic_DNA"/>
</dbReference>
<accession>A0AAV9RLV8</accession>
<protein>
    <submittedName>
        <fullName evidence="1">Uncharacterized protein</fullName>
    </submittedName>
</protein>
<dbReference type="Proteomes" id="UP001311232">
    <property type="component" value="Unassembled WGS sequence"/>
</dbReference>
<reference evidence="1 2" key="1">
    <citation type="submission" date="2021-06" db="EMBL/GenBank/DDBJ databases">
        <authorList>
            <person name="Palmer J.M."/>
        </authorList>
    </citation>
    <scope>NUCLEOTIDE SEQUENCE [LARGE SCALE GENOMIC DNA]</scope>
    <source>
        <strain evidence="1 2">MEX-2019</strain>
        <tissue evidence="1">Muscle</tissue>
    </source>
</reference>
<keyword evidence="2" id="KW-1185">Reference proteome</keyword>
<evidence type="ECO:0000313" key="2">
    <source>
        <dbReference type="Proteomes" id="UP001311232"/>
    </source>
</evidence>
<name>A0AAV9RLV8_9TELE</name>